<evidence type="ECO:0000313" key="9">
    <source>
        <dbReference type="EMBL" id="CEM27971.1"/>
    </source>
</evidence>
<dbReference type="PANTHER" id="PTHR11042">
    <property type="entry name" value="EUKARYOTIC TRANSLATION INITIATION FACTOR 2-ALPHA KINASE EIF2-ALPHA KINASE -RELATED"/>
    <property type="match status" value="1"/>
</dbReference>
<feature type="compositionally biased region" description="Acidic residues" evidence="7">
    <location>
        <begin position="898"/>
        <end position="915"/>
    </location>
</feature>
<sequence>MSESEVVANQGEKVVPSFPAKSLSLSREEAEKDKENEDETGDVAMKEETSTEGNDSQPRGNDSQPQSSFNYRPTERVEGSVPASSHASTIINRISAPGERSSWIDTDQIRPSGPGKRFRGETEAESIPGRRDEHPLSLPPAEEEESPRILLPRPNGPTPAVGGRMTSGDGDGFHPLRSPAMAVPGGMYTQKIPRLEGGMEGGGTVTRGPARPYVAPPVPHGDETPRGVGEPFGAASQGNPLSSMQNAAFRAPHAPASSTLLPIPMSRGLVMDGRSVTPLGFGGGDRGGEETGGHMNLAGARERPSGAPSARLAPSLRPPPESVRTEIVAPSETSSFAGSPVYNQTAHTPAAPPRLIQERVRPGGPRAQLPSLSGTVERPGRERPTGSSNRFEQDFQVLRTLGQGEFGQVFLVLEKASQQRFAVKKMKPPRGIGGDGRKYLMEAVTVEFSCRADADRFVRIHHMWIEDGYMYLKMQFCKEGTLQDFLDSRKPTHSLSVEEVSFLVEDIGEALRVLDMQGVAHCDIKPENIFRFERGNRNEWKIGDLGLAVRQRSHASSAFSSSARALTHTGSFAGSPLASLADSPMNGGPGGDGGGNGSGDVRYLAPEKMKNQCSDHHQADIFSFGVTAFECASGIPAPKSPLETDLICGNVRRSDLYHALRGHTPEDYGEDIVPVCLGQLLPPEDAPGGSLSLLILQMVSANPDARPTARQVVEAVQLWRNSLAVRMDEQRKRRSSVSPKILGRVLKSVLKDIQTLSEETLSRLELHPGTVVFDRRETRNATASSSSASCSIASACVDSLGFPSEGREDEGEGGARGLPEYRLKHPCGVFMKELAGGTASQGDQQGQTDGEQSSSRKAAAARGGGDGETGGDAVEGPLILLEQIRQCRRGVYLSPEEMQAEEEEKEEEGKGEEDCPMTRGGGEGQGSGLDIKRARIFSLGLVALELLCNEAIPLFSRREEREVWINRTLQRLSLGETADAVGVLRKMLHPSPPERSSADQLIRRISTLEEVNRRSNSAANGVSKQLRRVGTAM</sequence>
<dbReference type="GO" id="GO:0005634">
    <property type="term" value="C:nucleus"/>
    <property type="evidence" value="ECO:0007669"/>
    <property type="project" value="TreeGrafter"/>
</dbReference>
<dbReference type="Gene3D" id="3.30.200.20">
    <property type="entry name" value="Phosphorylase Kinase, domain 1"/>
    <property type="match status" value="1"/>
</dbReference>
<dbReference type="EMBL" id="CDMZ01001142">
    <property type="protein sequence ID" value="CEM27971.1"/>
    <property type="molecule type" value="Genomic_DNA"/>
</dbReference>
<feature type="compositionally biased region" description="Low complexity" evidence="7">
    <location>
        <begin position="837"/>
        <end position="861"/>
    </location>
</feature>
<feature type="region of interest" description="Disordered" evidence="7">
    <location>
        <begin position="361"/>
        <end position="390"/>
    </location>
</feature>
<dbReference type="InterPro" id="IPR000719">
    <property type="entry name" value="Prot_kinase_dom"/>
</dbReference>
<dbReference type="PANTHER" id="PTHR11042:SF190">
    <property type="entry name" value="MITOSIS INHIBITOR PROTEIN KINASE MIK1"/>
    <property type="match status" value="1"/>
</dbReference>
<dbReference type="VEuPathDB" id="CryptoDB:Cvel_21567"/>
<gene>
    <name evidence="9" type="ORF">Cvel_21567</name>
</gene>
<evidence type="ECO:0000256" key="6">
    <source>
        <dbReference type="PROSITE-ProRule" id="PRU10141"/>
    </source>
</evidence>
<dbReference type="PROSITE" id="PS00107">
    <property type="entry name" value="PROTEIN_KINASE_ATP"/>
    <property type="match status" value="1"/>
</dbReference>
<feature type="region of interest" description="Disordered" evidence="7">
    <location>
        <begin position="284"/>
        <end position="322"/>
    </location>
</feature>
<dbReference type="GO" id="GO:0004672">
    <property type="term" value="F:protein kinase activity"/>
    <property type="evidence" value="ECO:0007669"/>
    <property type="project" value="InterPro"/>
</dbReference>
<proteinExistence type="predicted"/>
<reference evidence="9" key="1">
    <citation type="submission" date="2014-11" db="EMBL/GenBank/DDBJ databases">
        <authorList>
            <person name="Otto D Thomas"/>
            <person name="Naeem Raeece"/>
        </authorList>
    </citation>
    <scope>NUCLEOTIDE SEQUENCE</scope>
</reference>
<feature type="domain" description="Protein kinase" evidence="8">
    <location>
        <begin position="395"/>
        <end position="720"/>
    </location>
</feature>
<dbReference type="GO" id="GO:0005737">
    <property type="term" value="C:cytoplasm"/>
    <property type="evidence" value="ECO:0007669"/>
    <property type="project" value="TreeGrafter"/>
</dbReference>
<evidence type="ECO:0000256" key="2">
    <source>
        <dbReference type="ARBA" id="ARBA00022741"/>
    </source>
</evidence>
<feature type="binding site" evidence="6">
    <location>
        <position position="425"/>
    </location>
    <ligand>
        <name>ATP</name>
        <dbReference type="ChEBI" id="CHEBI:30616"/>
    </ligand>
</feature>
<feature type="compositionally biased region" description="Basic and acidic residues" evidence="7">
    <location>
        <begin position="118"/>
        <end position="135"/>
    </location>
</feature>
<dbReference type="PROSITE" id="PS50011">
    <property type="entry name" value="PROTEIN_KINASE_DOM"/>
    <property type="match status" value="1"/>
</dbReference>
<feature type="region of interest" description="Disordered" evidence="7">
    <location>
        <begin position="1"/>
        <end position="160"/>
    </location>
</feature>
<dbReference type="Gene3D" id="1.10.510.10">
    <property type="entry name" value="Transferase(Phosphotransferase) domain 1"/>
    <property type="match status" value="2"/>
</dbReference>
<evidence type="ECO:0000256" key="3">
    <source>
        <dbReference type="ARBA" id="ARBA00022777"/>
    </source>
</evidence>
<evidence type="ECO:0000256" key="4">
    <source>
        <dbReference type="ARBA" id="ARBA00022840"/>
    </source>
</evidence>
<feature type="region of interest" description="Disordered" evidence="7">
    <location>
        <begin position="895"/>
        <end position="927"/>
    </location>
</feature>
<protein>
    <recommendedName>
        <fullName evidence="8">Protein kinase domain-containing protein</fullName>
    </recommendedName>
</protein>
<keyword evidence="5" id="KW-0652">Protein synthesis inhibitor</keyword>
<dbReference type="GO" id="GO:0017148">
    <property type="term" value="P:negative regulation of translation"/>
    <property type="evidence" value="ECO:0007669"/>
    <property type="project" value="UniProtKB-KW"/>
</dbReference>
<dbReference type="SUPFAM" id="SSF56112">
    <property type="entry name" value="Protein kinase-like (PK-like)"/>
    <property type="match status" value="1"/>
</dbReference>
<dbReference type="SMART" id="SM00220">
    <property type="entry name" value="S_TKc"/>
    <property type="match status" value="1"/>
</dbReference>
<evidence type="ECO:0000259" key="8">
    <source>
        <dbReference type="PROSITE" id="PS50011"/>
    </source>
</evidence>
<feature type="compositionally biased region" description="Polar residues" evidence="7">
    <location>
        <begin position="82"/>
        <end position="92"/>
    </location>
</feature>
<keyword evidence="1" id="KW-0808">Transferase</keyword>
<evidence type="ECO:0000256" key="5">
    <source>
        <dbReference type="ARBA" id="ARBA00023193"/>
    </source>
</evidence>
<keyword evidence="4 6" id="KW-0067">ATP-binding</keyword>
<organism evidence="9">
    <name type="scientific">Chromera velia CCMP2878</name>
    <dbReference type="NCBI Taxonomy" id="1169474"/>
    <lineage>
        <taxon>Eukaryota</taxon>
        <taxon>Sar</taxon>
        <taxon>Alveolata</taxon>
        <taxon>Colpodellida</taxon>
        <taxon>Chromeraceae</taxon>
        <taxon>Chromera</taxon>
    </lineage>
</organism>
<dbReference type="InterPro" id="IPR011009">
    <property type="entry name" value="Kinase-like_dom_sf"/>
</dbReference>
<feature type="compositionally biased region" description="Gly residues" evidence="7">
    <location>
        <begin position="587"/>
        <end position="598"/>
    </location>
</feature>
<accession>A0A0G4GEV1</accession>
<name>A0A0G4GEV1_9ALVE</name>
<keyword evidence="3" id="KW-0418">Kinase</keyword>
<feature type="region of interest" description="Disordered" evidence="7">
    <location>
        <begin position="577"/>
        <end position="601"/>
    </location>
</feature>
<dbReference type="Pfam" id="PF00069">
    <property type="entry name" value="Pkinase"/>
    <property type="match status" value="1"/>
</dbReference>
<dbReference type="GO" id="GO:0005524">
    <property type="term" value="F:ATP binding"/>
    <property type="evidence" value="ECO:0007669"/>
    <property type="project" value="UniProtKB-UniRule"/>
</dbReference>
<dbReference type="InterPro" id="IPR050339">
    <property type="entry name" value="CC_SR_Kinase"/>
</dbReference>
<dbReference type="AlphaFoldDB" id="A0A0G4GEV1"/>
<evidence type="ECO:0000256" key="7">
    <source>
        <dbReference type="SAM" id="MobiDB-lite"/>
    </source>
</evidence>
<feature type="region of interest" description="Disordered" evidence="7">
    <location>
        <begin position="837"/>
        <end position="875"/>
    </location>
</feature>
<dbReference type="InterPro" id="IPR017441">
    <property type="entry name" value="Protein_kinase_ATP_BS"/>
</dbReference>
<keyword evidence="2 6" id="KW-0547">Nucleotide-binding</keyword>
<feature type="compositionally biased region" description="Polar residues" evidence="7">
    <location>
        <begin position="51"/>
        <end position="71"/>
    </location>
</feature>
<feature type="compositionally biased region" description="Basic and acidic residues" evidence="7">
    <location>
        <begin position="26"/>
        <end position="35"/>
    </location>
</feature>
<evidence type="ECO:0000256" key="1">
    <source>
        <dbReference type="ARBA" id="ARBA00022679"/>
    </source>
</evidence>